<evidence type="ECO:0008006" key="4">
    <source>
        <dbReference type="Google" id="ProtNLM"/>
    </source>
</evidence>
<dbReference type="Proteomes" id="UP000093111">
    <property type="component" value="Unassembled WGS sequence"/>
</dbReference>
<dbReference type="PATRIC" id="fig|1612624.7.peg.2804"/>
<proteinExistence type="predicted"/>
<organism evidence="2 3">
    <name type="scientific">Pararhizobium polonicum</name>
    <dbReference type="NCBI Taxonomy" id="1612624"/>
    <lineage>
        <taxon>Bacteria</taxon>
        <taxon>Pseudomonadati</taxon>
        <taxon>Pseudomonadota</taxon>
        <taxon>Alphaproteobacteria</taxon>
        <taxon>Hyphomicrobiales</taxon>
        <taxon>Rhizobiaceae</taxon>
        <taxon>Rhizobium/Agrobacterium group</taxon>
        <taxon>Pararhizobium</taxon>
    </lineage>
</organism>
<evidence type="ECO:0000313" key="3">
    <source>
        <dbReference type="Proteomes" id="UP000093111"/>
    </source>
</evidence>
<name>A0A1C7NUM6_9HYPH</name>
<dbReference type="AlphaFoldDB" id="A0A1C7NUM6"/>
<sequence length="681" mass="74888">MVPCVGFSQDSAALLTQAAGSFRLVDDAMTAAASGQAETPAAASSDQAVKAVADGKDSPDEVELAALYYYAEQKQDDRVAAEAARLRLKFPQFEMPHDLFLPQSARGADETALWQLYDKSDFTGVDAEIIRRKSETPDWAPTADFADKLARKKQRVLMTEAAKDKNWTDVIQAAGSIDPATETEPDLLWMLIDAYSAVGMKQPLADVYRGILLREGDKRLPDTVLVPTLQKAIRDFPASEVQVVIQKLAVTPAMQADLQPVAFDLLRKTVADFNADAKQTAPLPEDGLALLKASVPPKPDDMALLGWYYLKIKQPAVSAQWFGKALDLQADAANAKGLYLSLAAQGLEEQAYQVAATHLQDLAGDPEFLMNALSLRFAKPDMAVIDETIVASYSTTILQTLNADHAEILAWYAYNSKQYEAASAWFQKSVDWKVAPARVKGLALSYLRLSQKREFVGLQEKYGTAYPDIWSEIKAAAPPKGEKAAAVIKPRGAIQANYFRNFQAKRYSACINDLSDLQARGQLSPDAAQIGGWCYLGLSRLSEARASFAQGLNASGQIRADAAYGTALTLLRGRLTDDAEAILTAYPLNAERDREIRAEIYIQRARASFDQKQYQNTLDALNARASLVAEPSDLSQLRGWAYYHLGNRVMAKQVFQRLNDHLSDAGVRRGLMVTSQWDTRR</sequence>
<comment type="caution">
    <text evidence="2">The sequence shown here is derived from an EMBL/GenBank/DDBJ whole genome shotgun (WGS) entry which is preliminary data.</text>
</comment>
<evidence type="ECO:0000313" key="2">
    <source>
        <dbReference type="EMBL" id="OBZ92725.1"/>
    </source>
</evidence>
<dbReference type="InterPro" id="IPR011990">
    <property type="entry name" value="TPR-like_helical_dom_sf"/>
</dbReference>
<dbReference type="EMBL" id="LGLV01000018">
    <property type="protein sequence ID" value="OBZ92725.1"/>
    <property type="molecule type" value="Genomic_DNA"/>
</dbReference>
<dbReference type="Gene3D" id="1.25.40.10">
    <property type="entry name" value="Tetratricopeptide repeat domain"/>
    <property type="match status" value="1"/>
</dbReference>
<dbReference type="STRING" id="1612624.ADU59_25455"/>
<dbReference type="SUPFAM" id="SSF48452">
    <property type="entry name" value="TPR-like"/>
    <property type="match status" value="1"/>
</dbReference>
<protein>
    <recommendedName>
        <fullName evidence="4">Cellulose synthase</fullName>
    </recommendedName>
</protein>
<evidence type="ECO:0000256" key="1">
    <source>
        <dbReference type="SAM" id="MobiDB-lite"/>
    </source>
</evidence>
<keyword evidence="3" id="KW-1185">Reference proteome</keyword>
<gene>
    <name evidence="2" type="ORF">ADU59_25455</name>
</gene>
<accession>A0A1C7NUM6</accession>
<feature type="region of interest" description="Disordered" evidence="1">
    <location>
        <begin position="36"/>
        <end position="55"/>
    </location>
</feature>
<reference evidence="2 3" key="1">
    <citation type="journal article" date="2016" name="Syst. Appl. Microbiol.">
        <title>Pararhizobium polonicum sp. nov. isolated from tumors on stone fruit rootstocks.</title>
        <authorList>
            <person name="Pulawska J."/>
            <person name="Kuzmanovic N."/>
            <person name="Willems A."/>
            <person name="Pothier J.F."/>
        </authorList>
    </citation>
    <scope>NUCLEOTIDE SEQUENCE [LARGE SCALE GENOMIC DNA]</scope>
    <source>
        <strain evidence="2 3">F5.1</strain>
    </source>
</reference>